<feature type="compositionally biased region" description="Basic and acidic residues" evidence="1">
    <location>
        <begin position="428"/>
        <end position="437"/>
    </location>
</feature>
<feature type="region of interest" description="Disordered" evidence="1">
    <location>
        <begin position="228"/>
        <end position="255"/>
    </location>
</feature>
<dbReference type="OrthoDB" id="3557758at2759"/>
<gene>
    <name evidence="2" type="ORF">CMUS01_10554</name>
</gene>
<dbReference type="AlphaFoldDB" id="A0A8H6K2Q7"/>
<proteinExistence type="predicted"/>
<comment type="caution">
    <text evidence="2">The sequence shown here is derived from an EMBL/GenBank/DDBJ whole genome shotgun (WGS) entry which is preliminary data.</text>
</comment>
<keyword evidence="3" id="KW-1185">Reference proteome</keyword>
<dbReference type="EMBL" id="WIGM01000491">
    <property type="protein sequence ID" value="KAF6823784.1"/>
    <property type="molecule type" value="Genomic_DNA"/>
</dbReference>
<organism evidence="2 3">
    <name type="scientific">Colletotrichum musicola</name>
    <dbReference type="NCBI Taxonomy" id="2175873"/>
    <lineage>
        <taxon>Eukaryota</taxon>
        <taxon>Fungi</taxon>
        <taxon>Dikarya</taxon>
        <taxon>Ascomycota</taxon>
        <taxon>Pezizomycotina</taxon>
        <taxon>Sordariomycetes</taxon>
        <taxon>Hypocreomycetidae</taxon>
        <taxon>Glomerellales</taxon>
        <taxon>Glomerellaceae</taxon>
        <taxon>Colletotrichum</taxon>
        <taxon>Colletotrichum orchidearum species complex</taxon>
    </lineage>
</organism>
<protein>
    <submittedName>
        <fullName evidence="2">Uncharacterized protein</fullName>
    </submittedName>
</protein>
<feature type="compositionally biased region" description="Polar residues" evidence="1">
    <location>
        <begin position="166"/>
        <end position="180"/>
    </location>
</feature>
<evidence type="ECO:0000313" key="2">
    <source>
        <dbReference type="EMBL" id="KAF6823784.1"/>
    </source>
</evidence>
<reference evidence="2" key="1">
    <citation type="journal article" date="2020" name="Phytopathology">
        <title>Genome Sequence Resources of Colletotrichum truncatum, C. plurivorum, C. musicola, and C. sojae: Four Species Pathogenic to Soybean (Glycine max).</title>
        <authorList>
            <person name="Rogerio F."/>
            <person name="Boufleur T.R."/>
            <person name="Ciampi-Guillardi M."/>
            <person name="Sukno S.A."/>
            <person name="Thon M.R."/>
            <person name="Massola Junior N.S."/>
            <person name="Baroncelli R."/>
        </authorList>
    </citation>
    <scope>NUCLEOTIDE SEQUENCE</scope>
    <source>
        <strain evidence="2">LFN0074</strain>
    </source>
</reference>
<feature type="region of interest" description="Disordered" evidence="1">
    <location>
        <begin position="419"/>
        <end position="447"/>
    </location>
</feature>
<name>A0A8H6K2Q7_9PEZI</name>
<accession>A0A8H6K2Q7</accession>
<evidence type="ECO:0000313" key="3">
    <source>
        <dbReference type="Proteomes" id="UP000639643"/>
    </source>
</evidence>
<feature type="region of interest" description="Disordered" evidence="1">
    <location>
        <begin position="142"/>
        <end position="183"/>
    </location>
</feature>
<feature type="region of interest" description="Disordered" evidence="1">
    <location>
        <begin position="1"/>
        <end position="27"/>
    </location>
</feature>
<evidence type="ECO:0000256" key="1">
    <source>
        <dbReference type="SAM" id="MobiDB-lite"/>
    </source>
</evidence>
<feature type="compositionally biased region" description="Polar residues" evidence="1">
    <location>
        <begin position="146"/>
        <end position="158"/>
    </location>
</feature>
<feature type="compositionally biased region" description="Basic residues" evidence="1">
    <location>
        <begin position="438"/>
        <end position="447"/>
    </location>
</feature>
<feature type="region of interest" description="Disordered" evidence="1">
    <location>
        <begin position="43"/>
        <end position="110"/>
    </location>
</feature>
<sequence>MPAATPRAPSSGRANHYPLGSVPTQQNTVPIRQTQGGITYHNHHAVADASKATQDSGQAKPKPAAGSTVGPTIGSGVGPVAVALTSQERVGYPPRTLPPQNSSRGRVLSSHSARKLSASFSGGGPLFSNPTVASFDINAVTRPDAASNNENKPPSNGGPNDRPRQLYNNAQRPSKQSPDSRPSLVATIVPDFHEQPAAQGHAEKKRLPKSRTLAVLSNITASLSRTSLTGFSGNERKSSKTSVPSRNISSSSTVTTGTFSTIASRAPSPIVTAANPLIITTAQPSQYWSGRFVSLHDRFHDEELRPQSLSVLVSAHASRSTILPHQQAVYQGRGNLPLSNTTALERYGPSVIREANLLSDDDNRCLRVFMHLDSLCATPEAQQSLHAWQETYARVNHREALLPEGRTMDRGFVARLFGGRRSTSGSQPEKKFIEGKKGRTGKRAGIF</sequence>
<dbReference type="Proteomes" id="UP000639643">
    <property type="component" value="Unassembled WGS sequence"/>
</dbReference>